<sequence>MPTVDQAALTDLHTFSADLSALLRDWPTLSTPPAERADWFDRKAELLERVAVIAPEAAELAAAARTRAAELRRGGAA</sequence>
<reference evidence="1 2" key="1">
    <citation type="submission" date="2023-06" db="EMBL/GenBank/DDBJ databases">
        <authorList>
            <person name="Yushchuk O."/>
            <person name="Binda E."/>
            <person name="Ruckert-Reed C."/>
            <person name="Fedorenko V."/>
            <person name="Kalinowski J."/>
            <person name="Marinelli F."/>
        </authorList>
    </citation>
    <scope>NUCLEOTIDE SEQUENCE [LARGE SCALE GENOMIC DNA]</scope>
    <source>
        <strain evidence="1 2">NRRL 3884</strain>
    </source>
</reference>
<organism evidence="1 2">
    <name type="scientific">Actinoplanes oblitus</name>
    <dbReference type="NCBI Taxonomy" id="3040509"/>
    <lineage>
        <taxon>Bacteria</taxon>
        <taxon>Bacillati</taxon>
        <taxon>Actinomycetota</taxon>
        <taxon>Actinomycetes</taxon>
        <taxon>Micromonosporales</taxon>
        <taxon>Micromonosporaceae</taxon>
        <taxon>Actinoplanes</taxon>
    </lineage>
</organism>
<evidence type="ECO:0000313" key="1">
    <source>
        <dbReference type="EMBL" id="WIM97640.1"/>
    </source>
</evidence>
<proteinExistence type="predicted"/>
<gene>
    <name evidence="1" type="ORF">ACTOB_001182</name>
</gene>
<keyword evidence="2" id="KW-1185">Reference proteome</keyword>
<dbReference type="Proteomes" id="UP001240150">
    <property type="component" value="Chromosome"/>
</dbReference>
<accession>A0ABY8WLA2</accession>
<dbReference type="RefSeq" id="WP_284919038.1">
    <property type="nucleotide sequence ID" value="NZ_CP126980.1"/>
</dbReference>
<protein>
    <submittedName>
        <fullName evidence="1">Uncharacterized protein</fullName>
    </submittedName>
</protein>
<dbReference type="EMBL" id="CP126980">
    <property type="protein sequence ID" value="WIM97640.1"/>
    <property type="molecule type" value="Genomic_DNA"/>
</dbReference>
<evidence type="ECO:0000313" key="2">
    <source>
        <dbReference type="Proteomes" id="UP001240150"/>
    </source>
</evidence>
<name>A0ABY8WLA2_9ACTN</name>